<organism evidence="2 3">
    <name type="scientific">Parabacteroides chartae</name>
    <dbReference type="NCBI Taxonomy" id="1037355"/>
    <lineage>
        <taxon>Bacteria</taxon>
        <taxon>Pseudomonadati</taxon>
        <taxon>Bacteroidota</taxon>
        <taxon>Bacteroidia</taxon>
        <taxon>Bacteroidales</taxon>
        <taxon>Tannerellaceae</taxon>
        <taxon>Parabacteroides</taxon>
    </lineage>
</organism>
<gene>
    <name evidence="2" type="ORF">SAMN05660349_02628</name>
</gene>
<evidence type="ECO:0008006" key="4">
    <source>
        <dbReference type="Google" id="ProtNLM"/>
    </source>
</evidence>
<keyword evidence="3" id="KW-1185">Reference proteome</keyword>
<dbReference type="AlphaFoldDB" id="A0A1T5DUD2"/>
<keyword evidence="1" id="KW-0472">Membrane</keyword>
<protein>
    <recommendedName>
        <fullName evidence="4">Oxaloacetate decarboxylase, gamma chain</fullName>
    </recommendedName>
</protein>
<dbReference type="RefSeq" id="WP_262497024.1">
    <property type="nucleotide sequence ID" value="NZ_FUYQ01000021.1"/>
</dbReference>
<keyword evidence="1" id="KW-1133">Transmembrane helix</keyword>
<evidence type="ECO:0000313" key="2">
    <source>
        <dbReference type="EMBL" id="SKB75378.1"/>
    </source>
</evidence>
<reference evidence="3" key="1">
    <citation type="submission" date="2017-02" db="EMBL/GenBank/DDBJ databases">
        <authorList>
            <person name="Varghese N."/>
            <person name="Submissions S."/>
        </authorList>
    </citation>
    <scope>NUCLEOTIDE SEQUENCE [LARGE SCALE GENOMIC DNA]</scope>
    <source>
        <strain evidence="3">DSM 24967</strain>
    </source>
</reference>
<accession>A0A1T5DUD2</accession>
<name>A0A1T5DUD2_9BACT</name>
<evidence type="ECO:0000313" key="3">
    <source>
        <dbReference type="Proteomes" id="UP000190852"/>
    </source>
</evidence>
<feature type="transmembrane region" description="Helical" evidence="1">
    <location>
        <begin position="6"/>
        <end position="31"/>
    </location>
</feature>
<proteinExistence type="predicted"/>
<dbReference type="Proteomes" id="UP000190852">
    <property type="component" value="Unassembled WGS sequence"/>
</dbReference>
<sequence length="43" mass="4990">MGNISVAMIFIPLFTFLIILGAVYLALRSLIRFAIKEYRKKEE</sequence>
<evidence type="ECO:0000256" key="1">
    <source>
        <dbReference type="SAM" id="Phobius"/>
    </source>
</evidence>
<keyword evidence="1" id="KW-0812">Transmembrane</keyword>
<dbReference type="EMBL" id="FUYQ01000021">
    <property type="protein sequence ID" value="SKB75378.1"/>
    <property type="molecule type" value="Genomic_DNA"/>
</dbReference>